<dbReference type="KEGG" id="anf:AQPE_4115"/>
<dbReference type="EMBL" id="AP018694">
    <property type="protein sequence ID" value="BBE19926.1"/>
    <property type="molecule type" value="Genomic_DNA"/>
</dbReference>
<sequence length="171" mass="19884">MRKLVIITGILLLATVTTFAQKFAYVDTEYILENIPSYKAAQEQLDQLSGQYQKELESMHAELEQMYKDFQSESVLLSDEMKRKREDVIVTKEKEYKELQRKYFGREGDLFKKRKGLVKPIQDDIFNAIQEISTEGSYAVIFDKANGLTLIYTNPKFDLSDQVLTKLGYKN</sequence>
<evidence type="ECO:0000256" key="3">
    <source>
        <dbReference type="SAM" id="Coils"/>
    </source>
</evidence>
<organism evidence="4 5">
    <name type="scientific">Aquipluma nitroreducens</name>
    <dbReference type="NCBI Taxonomy" id="2010828"/>
    <lineage>
        <taxon>Bacteria</taxon>
        <taxon>Pseudomonadati</taxon>
        <taxon>Bacteroidota</taxon>
        <taxon>Bacteroidia</taxon>
        <taxon>Marinilabiliales</taxon>
        <taxon>Prolixibacteraceae</taxon>
        <taxon>Aquipluma</taxon>
    </lineage>
</organism>
<keyword evidence="5" id="KW-1185">Reference proteome</keyword>
<protein>
    <submittedName>
        <fullName evidence="4">Outer membrane protein H</fullName>
    </submittedName>
</protein>
<evidence type="ECO:0000313" key="4">
    <source>
        <dbReference type="EMBL" id="BBE19926.1"/>
    </source>
</evidence>
<reference evidence="4" key="1">
    <citation type="journal article" date="2020" name="Int. J. Syst. Evol. Microbiol.">
        <title>Aquipluma nitroreducens gen. nov. sp. nov., a novel facultatively anaerobic bacterium isolated from a freshwater lake.</title>
        <authorList>
            <person name="Watanabe M."/>
            <person name="Kojima H."/>
            <person name="Fukui M."/>
        </authorList>
    </citation>
    <scope>NUCLEOTIDE SEQUENCE</scope>
    <source>
        <strain evidence="4">MeG22</strain>
    </source>
</reference>
<evidence type="ECO:0000256" key="1">
    <source>
        <dbReference type="ARBA" id="ARBA00009091"/>
    </source>
</evidence>
<dbReference type="InterPro" id="IPR005632">
    <property type="entry name" value="Chaperone_Skp"/>
</dbReference>
<dbReference type="InterPro" id="IPR024930">
    <property type="entry name" value="Skp_dom_sf"/>
</dbReference>
<name>A0A5K7SEN7_9BACT</name>
<proteinExistence type="inferred from homology"/>
<gene>
    <name evidence="4" type="ORF">AQPE_4115</name>
</gene>
<dbReference type="Pfam" id="PF03938">
    <property type="entry name" value="OmpH"/>
    <property type="match status" value="1"/>
</dbReference>
<evidence type="ECO:0000313" key="5">
    <source>
        <dbReference type="Proteomes" id="UP001193389"/>
    </source>
</evidence>
<dbReference type="SMART" id="SM00935">
    <property type="entry name" value="OmpH"/>
    <property type="match status" value="1"/>
</dbReference>
<dbReference type="Gene3D" id="3.30.910.20">
    <property type="entry name" value="Skp domain"/>
    <property type="match status" value="1"/>
</dbReference>
<dbReference type="PANTHER" id="PTHR35089">
    <property type="entry name" value="CHAPERONE PROTEIN SKP"/>
    <property type="match status" value="1"/>
</dbReference>
<dbReference type="SUPFAM" id="SSF111384">
    <property type="entry name" value="OmpH-like"/>
    <property type="match status" value="1"/>
</dbReference>
<dbReference type="AlphaFoldDB" id="A0A5K7SEN7"/>
<evidence type="ECO:0000256" key="2">
    <source>
        <dbReference type="ARBA" id="ARBA00022729"/>
    </source>
</evidence>
<keyword evidence="3" id="KW-0175">Coiled coil</keyword>
<accession>A0A5K7SEN7</accession>
<dbReference type="GO" id="GO:0005829">
    <property type="term" value="C:cytosol"/>
    <property type="evidence" value="ECO:0007669"/>
    <property type="project" value="TreeGrafter"/>
</dbReference>
<feature type="coiled-coil region" evidence="3">
    <location>
        <begin position="38"/>
        <end position="102"/>
    </location>
</feature>
<dbReference type="GO" id="GO:0051082">
    <property type="term" value="F:unfolded protein binding"/>
    <property type="evidence" value="ECO:0007669"/>
    <property type="project" value="InterPro"/>
</dbReference>
<comment type="similarity">
    <text evidence="1">Belongs to the Skp family.</text>
</comment>
<dbReference type="GO" id="GO:0050821">
    <property type="term" value="P:protein stabilization"/>
    <property type="evidence" value="ECO:0007669"/>
    <property type="project" value="TreeGrafter"/>
</dbReference>
<dbReference type="RefSeq" id="WP_318348133.1">
    <property type="nucleotide sequence ID" value="NZ_AP018694.1"/>
</dbReference>
<dbReference type="PANTHER" id="PTHR35089:SF1">
    <property type="entry name" value="CHAPERONE PROTEIN SKP"/>
    <property type="match status" value="1"/>
</dbReference>
<keyword evidence="2" id="KW-0732">Signal</keyword>
<dbReference type="Proteomes" id="UP001193389">
    <property type="component" value="Chromosome"/>
</dbReference>